<evidence type="ECO:0000313" key="2">
    <source>
        <dbReference type="EMBL" id="KAF9783361.1"/>
    </source>
</evidence>
<sequence length="272" mass="30248">MVKFWEQLQPEHISWILAQKLFWVATSPLSPDGHINVSPKGVAGTFHVVNERKVWYEDLTGSGIETISHIRENGRITVMFSAFEGAPRIVRLFGKGTVHEFGTKEYTELIPPEKRNPGSRAVIMVDVYQVSSSCGYAIPFYSYQGERHGLSQIANKKEEEDNQAEADAEDPSISKAEDGLRAYWEQKNAKGLDGLPGLSSASTVGFRPGGYNVNLWTISPPPSKQPTDSPTVKVPRYVDVKFLVGVATGGLFTMFCYTVFRHTHSHLPSVQF</sequence>
<dbReference type="OrthoDB" id="539398at2759"/>
<dbReference type="PANTHER" id="PTHR39336">
    <property type="entry name" value="PYRIDOXAMINE PHOSPHATE OXIDASE FAMILY PROTEIN (AFU_ORTHOLOGUE AFUA_6G11440)"/>
    <property type="match status" value="1"/>
</dbReference>
<dbReference type="SUPFAM" id="SSF50475">
    <property type="entry name" value="FMN-binding split barrel"/>
    <property type="match status" value="1"/>
</dbReference>
<dbReference type="EMBL" id="WIUZ02000010">
    <property type="protein sequence ID" value="KAF9783361.1"/>
    <property type="molecule type" value="Genomic_DNA"/>
</dbReference>
<dbReference type="Pfam" id="PF01243">
    <property type="entry name" value="PNPOx_N"/>
    <property type="match status" value="1"/>
</dbReference>
<dbReference type="PANTHER" id="PTHR39336:SF3">
    <property type="entry name" value="PYRIDOXAMINE PHOSPHATE OXIDASE"/>
    <property type="match status" value="1"/>
</dbReference>
<proteinExistence type="predicted"/>
<reference evidence="2" key="1">
    <citation type="journal article" date="2020" name="Nat. Commun.">
        <title>Large-scale genome sequencing of mycorrhizal fungi provides insights into the early evolution of symbiotic traits.</title>
        <authorList>
            <person name="Miyauchi S."/>
            <person name="Kiss E."/>
            <person name="Kuo A."/>
            <person name="Drula E."/>
            <person name="Kohler A."/>
            <person name="Sanchez-Garcia M."/>
            <person name="Morin E."/>
            <person name="Andreopoulos B."/>
            <person name="Barry K.W."/>
            <person name="Bonito G."/>
            <person name="Buee M."/>
            <person name="Carver A."/>
            <person name="Chen C."/>
            <person name="Cichocki N."/>
            <person name="Clum A."/>
            <person name="Culley D."/>
            <person name="Crous P.W."/>
            <person name="Fauchery L."/>
            <person name="Girlanda M."/>
            <person name="Hayes R.D."/>
            <person name="Keri Z."/>
            <person name="LaButti K."/>
            <person name="Lipzen A."/>
            <person name="Lombard V."/>
            <person name="Magnuson J."/>
            <person name="Maillard F."/>
            <person name="Murat C."/>
            <person name="Nolan M."/>
            <person name="Ohm R.A."/>
            <person name="Pangilinan J."/>
            <person name="Pereira M.F."/>
            <person name="Perotto S."/>
            <person name="Peter M."/>
            <person name="Pfister S."/>
            <person name="Riley R."/>
            <person name="Sitrit Y."/>
            <person name="Stielow J.B."/>
            <person name="Szollosi G."/>
            <person name="Zifcakova L."/>
            <person name="Stursova M."/>
            <person name="Spatafora J.W."/>
            <person name="Tedersoo L."/>
            <person name="Vaario L.M."/>
            <person name="Yamada A."/>
            <person name="Yan M."/>
            <person name="Wang P."/>
            <person name="Xu J."/>
            <person name="Bruns T."/>
            <person name="Baldrian P."/>
            <person name="Vilgalys R."/>
            <person name="Dunand C."/>
            <person name="Henrissat B."/>
            <person name="Grigoriev I.V."/>
            <person name="Hibbett D."/>
            <person name="Nagy L.G."/>
            <person name="Martin F.M."/>
        </authorList>
    </citation>
    <scope>NUCLEOTIDE SEQUENCE</scope>
    <source>
        <strain evidence="2">UH-Tt-Lm1</strain>
    </source>
</reference>
<dbReference type="Gene3D" id="2.30.110.10">
    <property type="entry name" value="Electron Transport, Fmn-binding Protein, Chain A"/>
    <property type="match status" value="1"/>
</dbReference>
<dbReference type="InterPro" id="IPR012349">
    <property type="entry name" value="Split_barrel_FMN-bd"/>
</dbReference>
<comment type="caution">
    <text evidence="2">The sequence shown here is derived from an EMBL/GenBank/DDBJ whole genome shotgun (WGS) entry which is preliminary data.</text>
</comment>
<keyword evidence="3" id="KW-1185">Reference proteome</keyword>
<reference evidence="2" key="2">
    <citation type="submission" date="2020-11" db="EMBL/GenBank/DDBJ databases">
        <authorList>
            <consortium name="DOE Joint Genome Institute"/>
            <person name="Kuo A."/>
            <person name="Miyauchi S."/>
            <person name="Kiss E."/>
            <person name="Drula E."/>
            <person name="Kohler A."/>
            <person name="Sanchez-Garcia M."/>
            <person name="Andreopoulos B."/>
            <person name="Barry K.W."/>
            <person name="Bonito G."/>
            <person name="Buee M."/>
            <person name="Carver A."/>
            <person name="Chen C."/>
            <person name="Cichocki N."/>
            <person name="Clum A."/>
            <person name="Culley D."/>
            <person name="Crous P.W."/>
            <person name="Fauchery L."/>
            <person name="Girlanda M."/>
            <person name="Hayes R."/>
            <person name="Keri Z."/>
            <person name="Labutti K."/>
            <person name="Lipzen A."/>
            <person name="Lombard V."/>
            <person name="Magnuson J."/>
            <person name="Maillard F."/>
            <person name="Morin E."/>
            <person name="Murat C."/>
            <person name="Nolan M."/>
            <person name="Ohm R."/>
            <person name="Pangilinan J."/>
            <person name="Pereira M."/>
            <person name="Perotto S."/>
            <person name="Peter M."/>
            <person name="Riley R."/>
            <person name="Sitrit Y."/>
            <person name="Stielow B."/>
            <person name="Szollosi G."/>
            <person name="Zifcakova L."/>
            <person name="Stursova M."/>
            <person name="Spatafora J.W."/>
            <person name="Tedersoo L."/>
            <person name="Vaario L.-M."/>
            <person name="Yamada A."/>
            <person name="Yan M."/>
            <person name="Wang P."/>
            <person name="Xu J."/>
            <person name="Bruns T."/>
            <person name="Baldrian P."/>
            <person name="Vilgalys R."/>
            <person name="Henrissat B."/>
            <person name="Grigoriev I.V."/>
            <person name="Hibbett D."/>
            <person name="Nagy L.G."/>
            <person name="Martin F.M."/>
        </authorList>
    </citation>
    <scope>NUCLEOTIDE SEQUENCE</scope>
    <source>
        <strain evidence="2">UH-Tt-Lm1</strain>
    </source>
</reference>
<evidence type="ECO:0000313" key="3">
    <source>
        <dbReference type="Proteomes" id="UP000736335"/>
    </source>
</evidence>
<feature type="domain" description="Pyridoxamine 5'-phosphate oxidase N-terminal" evidence="1">
    <location>
        <begin position="9"/>
        <end position="132"/>
    </location>
</feature>
<dbReference type="Proteomes" id="UP000736335">
    <property type="component" value="Unassembled WGS sequence"/>
</dbReference>
<organism evidence="2 3">
    <name type="scientific">Thelephora terrestris</name>
    <dbReference type="NCBI Taxonomy" id="56493"/>
    <lineage>
        <taxon>Eukaryota</taxon>
        <taxon>Fungi</taxon>
        <taxon>Dikarya</taxon>
        <taxon>Basidiomycota</taxon>
        <taxon>Agaricomycotina</taxon>
        <taxon>Agaricomycetes</taxon>
        <taxon>Thelephorales</taxon>
        <taxon>Thelephoraceae</taxon>
        <taxon>Thelephora</taxon>
    </lineage>
</organism>
<dbReference type="InterPro" id="IPR011576">
    <property type="entry name" value="Pyridox_Oxase_N"/>
</dbReference>
<accession>A0A9P6L5C8</accession>
<dbReference type="AlphaFoldDB" id="A0A9P6L5C8"/>
<protein>
    <recommendedName>
        <fullName evidence="1">Pyridoxamine 5'-phosphate oxidase N-terminal domain-containing protein</fullName>
    </recommendedName>
</protein>
<evidence type="ECO:0000259" key="1">
    <source>
        <dbReference type="Pfam" id="PF01243"/>
    </source>
</evidence>
<gene>
    <name evidence="2" type="ORF">BJ322DRAFT_1142676</name>
</gene>
<name>A0A9P6L5C8_9AGAM</name>